<dbReference type="CDD" id="cd19609">
    <property type="entry name" value="NTD_TDP-43"/>
    <property type="match status" value="1"/>
</dbReference>
<name>A0A8S9ZLL2_9BILA</name>
<dbReference type="Pfam" id="PF18694">
    <property type="entry name" value="TDP-43_N"/>
    <property type="match status" value="1"/>
</dbReference>
<protein>
    <submittedName>
        <fullName evidence="2">TDP43_N domain-containing protein</fullName>
    </submittedName>
</protein>
<dbReference type="EMBL" id="JABEBT010000063">
    <property type="protein sequence ID" value="KAF7634132.1"/>
    <property type="molecule type" value="Genomic_DNA"/>
</dbReference>
<gene>
    <name evidence="2" type="ORF">Mgra_00006430</name>
</gene>
<keyword evidence="3" id="KW-1185">Reference proteome</keyword>
<dbReference type="Proteomes" id="UP000605970">
    <property type="component" value="Unassembled WGS sequence"/>
</dbReference>
<evidence type="ECO:0000259" key="1">
    <source>
        <dbReference type="Pfam" id="PF18694"/>
    </source>
</evidence>
<feature type="domain" description="TAR DNA-binding protein 43 N-terminal" evidence="1">
    <location>
        <begin position="7"/>
        <end position="76"/>
    </location>
</feature>
<dbReference type="AlphaFoldDB" id="A0A8S9ZLL2"/>
<sequence>MTDKYVLVVCEDEKKSIYLPLEKDDKLALFTVCAKFPNVSSLKFKNPSDDAYRQIRFEHGFFISPSNGWPDKVYIVLKSGPEPSYGLLHIQSEIAYIREILKTLATKDDLKSIIDETKASLEKRTGCSIVHRGRVRYSNYISFDSS</sequence>
<dbReference type="InterPro" id="IPR041105">
    <property type="entry name" value="TDP-43_N"/>
</dbReference>
<organism evidence="2 3">
    <name type="scientific">Meloidogyne graminicola</name>
    <dbReference type="NCBI Taxonomy" id="189291"/>
    <lineage>
        <taxon>Eukaryota</taxon>
        <taxon>Metazoa</taxon>
        <taxon>Ecdysozoa</taxon>
        <taxon>Nematoda</taxon>
        <taxon>Chromadorea</taxon>
        <taxon>Rhabditida</taxon>
        <taxon>Tylenchina</taxon>
        <taxon>Tylenchomorpha</taxon>
        <taxon>Tylenchoidea</taxon>
        <taxon>Meloidogynidae</taxon>
        <taxon>Meloidogyninae</taxon>
        <taxon>Meloidogyne</taxon>
    </lineage>
</organism>
<comment type="caution">
    <text evidence="2">The sequence shown here is derived from an EMBL/GenBank/DDBJ whole genome shotgun (WGS) entry which is preliminary data.</text>
</comment>
<reference evidence="2" key="1">
    <citation type="journal article" date="2020" name="Ecol. Evol.">
        <title>Genome structure and content of the rice root-knot nematode (Meloidogyne graminicola).</title>
        <authorList>
            <person name="Phan N.T."/>
            <person name="Danchin E.G.J."/>
            <person name="Klopp C."/>
            <person name="Perfus-Barbeoch L."/>
            <person name="Kozlowski D.K."/>
            <person name="Koutsovoulos G.D."/>
            <person name="Lopez-Roques C."/>
            <person name="Bouchez O."/>
            <person name="Zahm M."/>
            <person name="Besnard G."/>
            <person name="Bellafiore S."/>
        </authorList>
    </citation>
    <scope>NUCLEOTIDE SEQUENCE</scope>
    <source>
        <strain evidence="2">VN-18</strain>
    </source>
</reference>
<proteinExistence type="predicted"/>
<evidence type="ECO:0000313" key="3">
    <source>
        <dbReference type="Proteomes" id="UP000605970"/>
    </source>
</evidence>
<accession>A0A8S9ZLL2</accession>
<evidence type="ECO:0000313" key="2">
    <source>
        <dbReference type="EMBL" id="KAF7634132.1"/>
    </source>
</evidence>